<dbReference type="Proteomes" id="UP000735302">
    <property type="component" value="Unassembled WGS sequence"/>
</dbReference>
<name>A0AAV4CZW5_9GAST</name>
<gene>
    <name evidence="2" type="ORF">PoB_006384000</name>
</gene>
<dbReference type="AlphaFoldDB" id="A0AAV4CZW5"/>
<evidence type="ECO:0000313" key="2">
    <source>
        <dbReference type="EMBL" id="GFO37335.1"/>
    </source>
</evidence>
<organism evidence="2 3">
    <name type="scientific">Plakobranchus ocellatus</name>
    <dbReference type="NCBI Taxonomy" id="259542"/>
    <lineage>
        <taxon>Eukaryota</taxon>
        <taxon>Metazoa</taxon>
        <taxon>Spiralia</taxon>
        <taxon>Lophotrochozoa</taxon>
        <taxon>Mollusca</taxon>
        <taxon>Gastropoda</taxon>
        <taxon>Heterobranchia</taxon>
        <taxon>Euthyneura</taxon>
        <taxon>Panpulmonata</taxon>
        <taxon>Sacoglossa</taxon>
        <taxon>Placobranchoidea</taxon>
        <taxon>Plakobranchidae</taxon>
        <taxon>Plakobranchus</taxon>
    </lineage>
</organism>
<feature type="region of interest" description="Disordered" evidence="1">
    <location>
        <begin position="225"/>
        <end position="244"/>
    </location>
</feature>
<proteinExistence type="predicted"/>
<dbReference type="EMBL" id="BLXT01007216">
    <property type="protein sequence ID" value="GFO37335.1"/>
    <property type="molecule type" value="Genomic_DNA"/>
</dbReference>
<protein>
    <submittedName>
        <fullName evidence="2">Uncharacterized protein</fullName>
    </submittedName>
</protein>
<evidence type="ECO:0000256" key="1">
    <source>
        <dbReference type="SAM" id="MobiDB-lite"/>
    </source>
</evidence>
<keyword evidence="3" id="KW-1185">Reference proteome</keyword>
<sequence length="258" mass="29214">MLVQDFAKNREATYSEEIKSAHFGIRPSTRAPALFILRKGKKMPAAIDAYNENMGGCDLADQMLEYCGKSKSCSNPNTQLDKIFQRYMDLQTSWHHWERTSIEGRTRQELLSKSGTLRSKVLTLVKPKSLYTQQCFFYRDGDVQKRHSMVFLTDDICHGYHAVHHFTLLSVQALVKAAPLVEKIYTFSDGCGGQYKGKDTFADLSLYTGNSSSALDDAFLEEEQSPNVAKSEKDSGHVITPHEAVEEDEFLVSYMRSQ</sequence>
<accession>A0AAV4CZW5</accession>
<reference evidence="2 3" key="1">
    <citation type="journal article" date="2021" name="Elife">
        <title>Chloroplast acquisition without the gene transfer in kleptoplastic sea slugs, Plakobranchus ocellatus.</title>
        <authorList>
            <person name="Maeda T."/>
            <person name="Takahashi S."/>
            <person name="Yoshida T."/>
            <person name="Shimamura S."/>
            <person name="Takaki Y."/>
            <person name="Nagai Y."/>
            <person name="Toyoda A."/>
            <person name="Suzuki Y."/>
            <person name="Arimoto A."/>
            <person name="Ishii H."/>
            <person name="Satoh N."/>
            <person name="Nishiyama T."/>
            <person name="Hasebe M."/>
            <person name="Maruyama T."/>
            <person name="Minagawa J."/>
            <person name="Obokata J."/>
            <person name="Shigenobu S."/>
        </authorList>
    </citation>
    <scope>NUCLEOTIDE SEQUENCE [LARGE SCALE GENOMIC DNA]</scope>
</reference>
<dbReference type="PANTHER" id="PTHR46601:SF1">
    <property type="entry name" value="ADF-H DOMAIN-CONTAINING PROTEIN"/>
    <property type="match status" value="1"/>
</dbReference>
<dbReference type="PANTHER" id="PTHR46601">
    <property type="entry name" value="ULP_PROTEASE DOMAIN-CONTAINING PROTEIN"/>
    <property type="match status" value="1"/>
</dbReference>
<comment type="caution">
    <text evidence="2">The sequence shown here is derived from an EMBL/GenBank/DDBJ whole genome shotgun (WGS) entry which is preliminary data.</text>
</comment>
<evidence type="ECO:0000313" key="3">
    <source>
        <dbReference type="Proteomes" id="UP000735302"/>
    </source>
</evidence>